<gene>
    <name evidence="2" type="ORF">ACFFRE_00215</name>
</gene>
<evidence type="ECO:0000259" key="1">
    <source>
        <dbReference type="PROSITE" id="PS50943"/>
    </source>
</evidence>
<protein>
    <submittedName>
        <fullName evidence="2">Helix-turn-helix domain-containing protein</fullName>
    </submittedName>
</protein>
<organism evidence="2 3">
    <name type="scientific">Aciditerrimonas ferrireducens</name>
    <dbReference type="NCBI Taxonomy" id="667306"/>
    <lineage>
        <taxon>Bacteria</taxon>
        <taxon>Bacillati</taxon>
        <taxon>Actinomycetota</taxon>
        <taxon>Acidimicrobiia</taxon>
        <taxon>Acidimicrobiales</taxon>
        <taxon>Acidimicrobiaceae</taxon>
        <taxon>Aciditerrimonas</taxon>
    </lineage>
</organism>
<dbReference type="SUPFAM" id="SSF47413">
    <property type="entry name" value="lambda repressor-like DNA-binding domains"/>
    <property type="match status" value="1"/>
</dbReference>
<dbReference type="Pfam" id="PF01381">
    <property type="entry name" value="HTH_3"/>
    <property type="match status" value="1"/>
</dbReference>
<accession>A0ABV6C0T9</accession>
<name>A0ABV6C0T9_9ACTN</name>
<dbReference type="InterPro" id="IPR010982">
    <property type="entry name" value="Lambda_DNA-bd_dom_sf"/>
</dbReference>
<dbReference type="RefSeq" id="WP_377786939.1">
    <property type="nucleotide sequence ID" value="NZ_JBHLYQ010000001.1"/>
</dbReference>
<dbReference type="PROSITE" id="PS50943">
    <property type="entry name" value="HTH_CROC1"/>
    <property type="match status" value="1"/>
</dbReference>
<proteinExistence type="predicted"/>
<dbReference type="EMBL" id="JBHLYQ010000001">
    <property type="protein sequence ID" value="MFC0080582.1"/>
    <property type="molecule type" value="Genomic_DNA"/>
</dbReference>
<dbReference type="InterPro" id="IPR001387">
    <property type="entry name" value="Cro/C1-type_HTH"/>
</dbReference>
<comment type="caution">
    <text evidence="2">The sequence shown here is derived from an EMBL/GenBank/DDBJ whole genome shotgun (WGS) entry which is preliminary data.</text>
</comment>
<evidence type="ECO:0000313" key="2">
    <source>
        <dbReference type="EMBL" id="MFC0080582.1"/>
    </source>
</evidence>
<dbReference type="Proteomes" id="UP001589788">
    <property type="component" value="Unassembled WGS sequence"/>
</dbReference>
<dbReference type="CDD" id="cd00093">
    <property type="entry name" value="HTH_XRE"/>
    <property type="match status" value="1"/>
</dbReference>
<reference evidence="2 3" key="1">
    <citation type="submission" date="2024-09" db="EMBL/GenBank/DDBJ databases">
        <authorList>
            <person name="Sun Q."/>
            <person name="Mori K."/>
        </authorList>
    </citation>
    <scope>NUCLEOTIDE SEQUENCE [LARGE SCALE GENOMIC DNA]</scope>
    <source>
        <strain evidence="2 3">JCM 15389</strain>
    </source>
</reference>
<keyword evidence="3" id="KW-1185">Reference proteome</keyword>
<sequence length="105" mass="11404">MQANRRQRSLDARQIAHLADRLRTLRLHHGYSMRALADQAGLSSGTVAALERGNVQPTLGTMLSLQMALGLTMLEELLGPIPATPDLPSVSLARMWNVSETDLAS</sequence>
<dbReference type="Gene3D" id="1.10.260.40">
    <property type="entry name" value="lambda repressor-like DNA-binding domains"/>
    <property type="match status" value="1"/>
</dbReference>
<evidence type="ECO:0000313" key="3">
    <source>
        <dbReference type="Proteomes" id="UP001589788"/>
    </source>
</evidence>
<dbReference type="SMART" id="SM00530">
    <property type="entry name" value="HTH_XRE"/>
    <property type="match status" value="1"/>
</dbReference>
<feature type="domain" description="HTH cro/C1-type" evidence="1">
    <location>
        <begin position="22"/>
        <end position="77"/>
    </location>
</feature>